<dbReference type="Gene3D" id="1.10.10.10">
    <property type="entry name" value="Winged helix-like DNA-binding domain superfamily/Winged helix DNA-binding domain"/>
    <property type="match status" value="1"/>
</dbReference>
<dbReference type="SUPFAM" id="SSF51206">
    <property type="entry name" value="cAMP-binding domain-like"/>
    <property type="match status" value="1"/>
</dbReference>
<dbReference type="InterPro" id="IPR050397">
    <property type="entry name" value="Env_Response_Regulators"/>
</dbReference>
<organism evidence="7 8">
    <name type="scientific">Salipaludibacillus agaradhaerens</name>
    <name type="common">Bacillus agaradhaerens</name>
    <dbReference type="NCBI Taxonomy" id="76935"/>
    <lineage>
        <taxon>Bacteria</taxon>
        <taxon>Bacillati</taxon>
        <taxon>Bacillota</taxon>
        <taxon>Bacilli</taxon>
        <taxon>Bacillales</taxon>
        <taxon>Bacillaceae</taxon>
    </lineage>
</organism>
<keyword evidence="8" id="KW-1185">Reference proteome</keyword>
<dbReference type="CDD" id="cd00038">
    <property type="entry name" value="CAP_ED"/>
    <property type="match status" value="1"/>
</dbReference>
<keyword evidence="2" id="KW-0238">DNA-binding</keyword>
<evidence type="ECO:0000259" key="6">
    <source>
        <dbReference type="PROSITE" id="PS51063"/>
    </source>
</evidence>
<proteinExistence type="predicted"/>
<reference evidence="7" key="1">
    <citation type="submission" date="2020-06" db="EMBL/GenBank/DDBJ databases">
        <title>Insight into the genomes of haloalkaliphilic bacilli from Kenyan soda lakes.</title>
        <authorList>
            <person name="Mwirichia R."/>
            <person name="Villamizar G.C."/>
            <person name="Poehlein A."/>
            <person name="Mugweru J."/>
            <person name="Kipnyargis A."/>
            <person name="Kiplimo D."/>
            <person name="Orwa P."/>
            <person name="Daniel R."/>
        </authorList>
    </citation>
    <scope>NUCLEOTIDE SEQUENCE</scope>
    <source>
        <strain evidence="7">B1096_S55</strain>
    </source>
</reference>
<evidence type="ECO:0000256" key="3">
    <source>
        <dbReference type="ARBA" id="ARBA00023159"/>
    </source>
</evidence>
<dbReference type="GO" id="GO:0003700">
    <property type="term" value="F:DNA-binding transcription factor activity"/>
    <property type="evidence" value="ECO:0007669"/>
    <property type="project" value="InterPro"/>
</dbReference>
<dbReference type="Pfam" id="PF00027">
    <property type="entry name" value="cNMP_binding"/>
    <property type="match status" value="1"/>
</dbReference>
<dbReference type="Gene3D" id="2.60.120.10">
    <property type="entry name" value="Jelly Rolls"/>
    <property type="match status" value="1"/>
</dbReference>
<dbReference type="GO" id="GO:0003677">
    <property type="term" value="F:DNA binding"/>
    <property type="evidence" value="ECO:0007669"/>
    <property type="project" value="UniProtKB-KW"/>
</dbReference>
<dbReference type="PROSITE" id="PS00042">
    <property type="entry name" value="HTH_CRP_1"/>
    <property type="match status" value="1"/>
</dbReference>
<dbReference type="GO" id="GO:0005829">
    <property type="term" value="C:cytosol"/>
    <property type="evidence" value="ECO:0007669"/>
    <property type="project" value="TreeGrafter"/>
</dbReference>
<keyword evidence="3" id="KW-0010">Activator</keyword>
<dbReference type="PRINTS" id="PR00034">
    <property type="entry name" value="HTHCRP"/>
</dbReference>
<dbReference type="InterPro" id="IPR036388">
    <property type="entry name" value="WH-like_DNA-bd_sf"/>
</dbReference>
<name>A0A9Q4AZX7_SALAG</name>
<dbReference type="InterPro" id="IPR012318">
    <property type="entry name" value="HTH_CRP"/>
</dbReference>
<dbReference type="PROSITE" id="PS51063">
    <property type="entry name" value="HTH_CRP_2"/>
    <property type="match status" value="1"/>
</dbReference>
<dbReference type="InterPro" id="IPR018335">
    <property type="entry name" value="Tscrpt_reg_HTH_Crp-type_CS"/>
</dbReference>
<dbReference type="Proteomes" id="UP001057753">
    <property type="component" value="Unassembled WGS sequence"/>
</dbReference>
<keyword evidence="1" id="KW-0805">Transcription regulation</keyword>
<dbReference type="AlphaFoldDB" id="A0A9Q4AZX7"/>
<sequence>MAHRLYNYRVKNPFFQELSSENKQHLFLHGEEITFPSGHILFYEGEAVNYIYLILKGHVKMSKMTMDHKKFIIHLKGDYDVVGEFSLFNEMRASMTAEVTTSSRILRLEREILEGVFAQNGAIATAFIKLFARNTQSTQAKFSDLLLYGKHGAFYSVLVRLAHSYGVEHVEGIKIDIKLTNQELAHFIGSTRETVNRLFNELRKSNIVSIERGHLIIKEIEVLKKHLQCDKCPVEICTLS</sequence>
<dbReference type="SMART" id="SM00419">
    <property type="entry name" value="HTH_CRP"/>
    <property type="match status" value="1"/>
</dbReference>
<evidence type="ECO:0000256" key="2">
    <source>
        <dbReference type="ARBA" id="ARBA00023125"/>
    </source>
</evidence>
<feature type="domain" description="HTH crp-type" evidence="6">
    <location>
        <begin position="148"/>
        <end position="221"/>
    </location>
</feature>
<accession>A0A9Q4AZX7</accession>
<evidence type="ECO:0000313" key="7">
    <source>
        <dbReference type="EMBL" id="MCR6095774.1"/>
    </source>
</evidence>
<dbReference type="SMART" id="SM00100">
    <property type="entry name" value="cNMP"/>
    <property type="match status" value="1"/>
</dbReference>
<dbReference type="Pfam" id="PF13545">
    <property type="entry name" value="HTH_Crp_2"/>
    <property type="match status" value="1"/>
</dbReference>
<dbReference type="SUPFAM" id="SSF46785">
    <property type="entry name" value="Winged helix' DNA-binding domain"/>
    <property type="match status" value="1"/>
</dbReference>
<evidence type="ECO:0000256" key="1">
    <source>
        <dbReference type="ARBA" id="ARBA00023015"/>
    </source>
</evidence>
<dbReference type="EMBL" id="JABXYM010000001">
    <property type="protein sequence ID" value="MCR6095774.1"/>
    <property type="molecule type" value="Genomic_DNA"/>
</dbReference>
<dbReference type="InterPro" id="IPR036390">
    <property type="entry name" value="WH_DNA-bd_sf"/>
</dbReference>
<evidence type="ECO:0000313" key="8">
    <source>
        <dbReference type="Proteomes" id="UP001057753"/>
    </source>
</evidence>
<dbReference type="InterPro" id="IPR014710">
    <property type="entry name" value="RmlC-like_jellyroll"/>
</dbReference>
<dbReference type="CDD" id="cd00092">
    <property type="entry name" value="HTH_CRP"/>
    <property type="match status" value="1"/>
</dbReference>
<keyword evidence="4" id="KW-0804">Transcription</keyword>
<evidence type="ECO:0000256" key="4">
    <source>
        <dbReference type="ARBA" id="ARBA00023163"/>
    </source>
</evidence>
<dbReference type="InterPro" id="IPR000595">
    <property type="entry name" value="cNMP-bd_dom"/>
</dbReference>
<dbReference type="PROSITE" id="PS50042">
    <property type="entry name" value="CNMP_BINDING_3"/>
    <property type="match status" value="1"/>
</dbReference>
<evidence type="ECO:0000259" key="5">
    <source>
        <dbReference type="PROSITE" id="PS50042"/>
    </source>
</evidence>
<feature type="domain" description="Cyclic nucleotide-binding" evidence="5">
    <location>
        <begin position="14"/>
        <end position="134"/>
    </location>
</feature>
<gene>
    <name evidence="7" type="ORF">HXA33_04390</name>
</gene>
<protein>
    <submittedName>
        <fullName evidence="7">Crp/Fnr family transcriptional regulator</fullName>
    </submittedName>
</protein>
<dbReference type="PANTHER" id="PTHR24567">
    <property type="entry name" value="CRP FAMILY TRANSCRIPTIONAL REGULATORY PROTEIN"/>
    <property type="match status" value="1"/>
</dbReference>
<dbReference type="PANTHER" id="PTHR24567:SF74">
    <property type="entry name" value="HTH-TYPE TRANSCRIPTIONAL REGULATOR ARCR"/>
    <property type="match status" value="1"/>
</dbReference>
<comment type="caution">
    <text evidence="7">The sequence shown here is derived from an EMBL/GenBank/DDBJ whole genome shotgun (WGS) entry which is preliminary data.</text>
</comment>
<dbReference type="InterPro" id="IPR018490">
    <property type="entry name" value="cNMP-bd_dom_sf"/>
</dbReference>
<dbReference type="RefSeq" id="WP_257820511.1">
    <property type="nucleotide sequence ID" value="NZ_JABXYM010000001.1"/>
</dbReference>